<proteinExistence type="predicted"/>
<accession>A0A1P8EGZ3</accession>
<dbReference type="RefSeq" id="WP_076032501.1">
    <property type="nucleotide sequence ID" value="NZ_CP016896.1"/>
</dbReference>
<dbReference type="EMBL" id="CP016896">
    <property type="protein sequence ID" value="APV35475.1"/>
    <property type="molecule type" value="Genomic_DNA"/>
</dbReference>
<evidence type="ECO:0008006" key="3">
    <source>
        <dbReference type="Google" id="ProtNLM"/>
    </source>
</evidence>
<dbReference type="AlphaFoldDB" id="A0A1P8EGZ3"/>
<protein>
    <recommendedName>
        <fullName evidence="3">DUF2971 domain-containing protein</fullName>
    </recommendedName>
</protein>
<gene>
    <name evidence="1" type="ORF">BEN76_05360</name>
</gene>
<evidence type="ECO:0000313" key="2">
    <source>
        <dbReference type="Proteomes" id="UP000185674"/>
    </source>
</evidence>
<evidence type="ECO:0000313" key="1">
    <source>
        <dbReference type="EMBL" id="APV35475.1"/>
    </source>
</evidence>
<dbReference type="Proteomes" id="UP000185674">
    <property type="component" value="Chromosome"/>
</dbReference>
<reference evidence="1 2" key="1">
    <citation type="submission" date="2016-08" db="EMBL/GenBank/DDBJ databases">
        <title>Complete genome sequence of Acinetobacter baylyi strain GFJ2.</title>
        <authorList>
            <person name="Tabata M."/>
            <person name="Kuboki S."/>
            <person name="Gibu N."/>
            <person name="Kinouchi Y."/>
            <person name="Vangnai A."/>
            <person name="Kasai D."/>
            <person name="Fukuda M."/>
        </authorList>
    </citation>
    <scope>NUCLEOTIDE SEQUENCE [LARGE SCALE GENOMIC DNA]</scope>
    <source>
        <strain evidence="1 2">GFJ2</strain>
    </source>
</reference>
<organism evidence="1 2">
    <name type="scientific">Acinetobacter soli</name>
    <dbReference type="NCBI Taxonomy" id="487316"/>
    <lineage>
        <taxon>Bacteria</taxon>
        <taxon>Pseudomonadati</taxon>
        <taxon>Pseudomonadota</taxon>
        <taxon>Gammaproteobacteria</taxon>
        <taxon>Moraxellales</taxon>
        <taxon>Moraxellaceae</taxon>
        <taxon>Acinetobacter</taxon>
    </lineage>
</organism>
<name>A0A1P8EGZ3_9GAMM</name>
<dbReference type="Pfam" id="PF11185">
    <property type="entry name" value="DUF2971"/>
    <property type="match status" value="1"/>
</dbReference>
<sequence length="294" mass="33447">MTNTSYEEFMGIIKSYPNDLIFYHYCSPETFLSICSGKKLRFSDLNSMNDHLENIWGYNIWIEVANDLLQAEEIHKDFIDRIDSVLHMASFTFLKLACCLSKDGDVLSQWRAYASDATGYSIGFSANDLLKMPVRILKVIYDKEEQKKIVKAFVKAIFEVENSKATHDSQDFEDICTEFAVNLSCFKNSAFNEELETRLIHIAVLDTSDENNPKYMFGGGTANGKECENYDIKYRMNGSVPTAYIDIDFFYDSNPIKEVILGPKNQAHPMGVILALNALGVKDVKVKQSEASYR</sequence>
<dbReference type="InterPro" id="IPR021352">
    <property type="entry name" value="DUF2971"/>
</dbReference>
<dbReference type="KEGG" id="asol:BEN76_05360"/>